<dbReference type="InterPro" id="IPR050282">
    <property type="entry name" value="Cycloisomerase_2"/>
</dbReference>
<evidence type="ECO:0000256" key="1">
    <source>
        <dbReference type="ARBA" id="ARBA00005564"/>
    </source>
</evidence>
<name>A0A5C3KHE0_COPMA</name>
<reference evidence="3 4" key="1">
    <citation type="journal article" date="2019" name="Nat. Ecol. Evol.">
        <title>Megaphylogeny resolves global patterns of mushroom evolution.</title>
        <authorList>
            <person name="Varga T."/>
            <person name="Krizsan K."/>
            <person name="Foldi C."/>
            <person name="Dima B."/>
            <person name="Sanchez-Garcia M."/>
            <person name="Sanchez-Ramirez S."/>
            <person name="Szollosi G.J."/>
            <person name="Szarkandi J.G."/>
            <person name="Papp V."/>
            <person name="Albert L."/>
            <person name="Andreopoulos W."/>
            <person name="Angelini C."/>
            <person name="Antonin V."/>
            <person name="Barry K.W."/>
            <person name="Bougher N.L."/>
            <person name="Buchanan P."/>
            <person name="Buyck B."/>
            <person name="Bense V."/>
            <person name="Catcheside P."/>
            <person name="Chovatia M."/>
            <person name="Cooper J."/>
            <person name="Damon W."/>
            <person name="Desjardin D."/>
            <person name="Finy P."/>
            <person name="Geml J."/>
            <person name="Haridas S."/>
            <person name="Hughes K."/>
            <person name="Justo A."/>
            <person name="Karasinski D."/>
            <person name="Kautmanova I."/>
            <person name="Kiss B."/>
            <person name="Kocsube S."/>
            <person name="Kotiranta H."/>
            <person name="LaButti K.M."/>
            <person name="Lechner B.E."/>
            <person name="Liimatainen K."/>
            <person name="Lipzen A."/>
            <person name="Lukacs Z."/>
            <person name="Mihaltcheva S."/>
            <person name="Morgado L.N."/>
            <person name="Niskanen T."/>
            <person name="Noordeloos M.E."/>
            <person name="Ohm R.A."/>
            <person name="Ortiz-Santana B."/>
            <person name="Ovrebo C."/>
            <person name="Racz N."/>
            <person name="Riley R."/>
            <person name="Savchenko A."/>
            <person name="Shiryaev A."/>
            <person name="Soop K."/>
            <person name="Spirin V."/>
            <person name="Szebenyi C."/>
            <person name="Tomsovsky M."/>
            <person name="Tulloss R.E."/>
            <person name="Uehling J."/>
            <person name="Grigoriev I.V."/>
            <person name="Vagvolgyi C."/>
            <person name="Papp T."/>
            <person name="Martin F.M."/>
            <person name="Miettinen O."/>
            <person name="Hibbett D.S."/>
            <person name="Nagy L.G."/>
        </authorList>
    </citation>
    <scope>NUCLEOTIDE SEQUENCE [LARGE SCALE GENOMIC DNA]</scope>
    <source>
        <strain evidence="3 4">CBS 121175</strain>
    </source>
</reference>
<dbReference type="Pfam" id="PF10282">
    <property type="entry name" value="Lactonase"/>
    <property type="match status" value="1"/>
</dbReference>
<dbReference type="PANTHER" id="PTHR30344">
    <property type="entry name" value="6-PHOSPHOGLUCONOLACTONASE-RELATED"/>
    <property type="match status" value="1"/>
</dbReference>
<dbReference type="AlphaFoldDB" id="A0A5C3KHE0"/>
<proteinExistence type="inferred from homology"/>
<gene>
    <name evidence="3" type="ORF">FA15DRAFT_674273</name>
</gene>
<sequence length="442" mass="48142">MDAVPGATATDAMLSIVAGSFRSLSLVLLVFSPLNRTLHHVETVPAFGPHQYLATTPRKDYVYTTSWATPPILSSWRVERKDDDSVVRLSHMNTVPITATSSYINIPPPYDYIYSAGGPTGEVHEWDPTTGGFGRKVQQFLFVPEEELDKADKTRVALRYGSHGVEFSSLGYAFIPVLGTDSIEMYRSDAVTGKLVHISSNYSPRGTGVHDGPRHVKIHPNGKVLYCVAEHTNYLDIYDILADSLQHVSSHSILPRNLSVGSSTPASSSADPHLRSKHRGGTLLLTPSTPSRPAPVALLTTTRGATSAENGWLSIFRLDKDGYISAHPPSVNLSEETQHQHPLEGAGDVVRFETPTSSGKANALDVRLKHDGDSNGVWILLTDDDKKADERGAVRVLEWDGWESKDIGVRVVAEWPSPDLPQLARGGDGVEFTGASHALWLD</sequence>
<evidence type="ECO:0000313" key="4">
    <source>
        <dbReference type="Proteomes" id="UP000307440"/>
    </source>
</evidence>
<dbReference type="InterPro" id="IPR011045">
    <property type="entry name" value="N2O_reductase_N"/>
</dbReference>
<accession>A0A5C3KHE0</accession>
<comment type="similarity">
    <text evidence="1">Belongs to the cycloisomerase 2 family.</text>
</comment>
<dbReference type="Proteomes" id="UP000307440">
    <property type="component" value="Unassembled WGS sequence"/>
</dbReference>
<dbReference type="Gene3D" id="2.130.10.10">
    <property type="entry name" value="YVTN repeat-like/Quinoprotein amine dehydrogenase"/>
    <property type="match status" value="1"/>
</dbReference>
<protein>
    <submittedName>
        <fullName evidence="3">3-carboxy-cis,cis-mucoante lactonizing enzyme</fullName>
    </submittedName>
</protein>
<keyword evidence="4" id="KW-1185">Reference proteome</keyword>
<dbReference type="SUPFAM" id="SSF50974">
    <property type="entry name" value="Nitrous oxide reductase, N-terminal domain"/>
    <property type="match status" value="1"/>
</dbReference>
<evidence type="ECO:0000256" key="2">
    <source>
        <dbReference type="SAM" id="MobiDB-lite"/>
    </source>
</evidence>
<evidence type="ECO:0000313" key="3">
    <source>
        <dbReference type="EMBL" id="TFK19601.1"/>
    </source>
</evidence>
<dbReference type="EMBL" id="ML210333">
    <property type="protein sequence ID" value="TFK19601.1"/>
    <property type="molecule type" value="Genomic_DNA"/>
</dbReference>
<feature type="compositionally biased region" description="Low complexity" evidence="2">
    <location>
        <begin position="259"/>
        <end position="269"/>
    </location>
</feature>
<feature type="region of interest" description="Disordered" evidence="2">
    <location>
        <begin position="257"/>
        <end position="295"/>
    </location>
</feature>
<dbReference type="PANTHER" id="PTHR30344:SF4">
    <property type="entry name" value="CYCLASE, PUTATIVE (AFU_ORTHOLOGUE AFUA_6G11580)-RELATED"/>
    <property type="match status" value="1"/>
</dbReference>
<organism evidence="3 4">
    <name type="scientific">Coprinopsis marcescibilis</name>
    <name type="common">Agaric fungus</name>
    <name type="synonym">Psathyrella marcescibilis</name>
    <dbReference type="NCBI Taxonomy" id="230819"/>
    <lineage>
        <taxon>Eukaryota</taxon>
        <taxon>Fungi</taxon>
        <taxon>Dikarya</taxon>
        <taxon>Basidiomycota</taxon>
        <taxon>Agaricomycotina</taxon>
        <taxon>Agaricomycetes</taxon>
        <taxon>Agaricomycetidae</taxon>
        <taxon>Agaricales</taxon>
        <taxon>Agaricineae</taxon>
        <taxon>Psathyrellaceae</taxon>
        <taxon>Coprinopsis</taxon>
    </lineage>
</organism>
<dbReference type="OrthoDB" id="1715191at2759"/>
<dbReference type="STRING" id="230819.A0A5C3KHE0"/>
<dbReference type="InterPro" id="IPR015943">
    <property type="entry name" value="WD40/YVTN_repeat-like_dom_sf"/>
</dbReference>
<dbReference type="InterPro" id="IPR019405">
    <property type="entry name" value="Lactonase_7-beta_prop"/>
</dbReference>
<dbReference type="GO" id="GO:0017057">
    <property type="term" value="F:6-phosphogluconolactonase activity"/>
    <property type="evidence" value="ECO:0007669"/>
    <property type="project" value="TreeGrafter"/>
</dbReference>